<name>A0A4R3RAY2_9HYPH</name>
<accession>A0A4R3RAY2</accession>
<evidence type="ECO:0000313" key="2">
    <source>
        <dbReference type="EMBL" id="TCU30422.1"/>
    </source>
</evidence>
<dbReference type="EMBL" id="SMBK01000032">
    <property type="protein sequence ID" value="TCU30422.1"/>
    <property type="molecule type" value="Genomic_DNA"/>
</dbReference>
<gene>
    <name evidence="2" type="ORF">EV129_13225</name>
    <name evidence="1" type="ORF">EV130_109279</name>
</gene>
<proteinExistence type="predicted"/>
<keyword evidence="4" id="KW-1185">Reference proteome</keyword>
<evidence type="ECO:0000313" key="3">
    <source>
        <dbReference type="Proteomes" id="UP000295507"/>
    </source>
</evidence>
<organism evidence="2 3">
    <name type="scientific">Rhizobium azibense</name>
    <dbReference type="NCBI Taxonomy" id="1136135"/>
    <lineage>
        <taxon>Bacteria</taxon>
        <taxon>Pseudomonadati</taxon>
        <taxon>Pseudomonadota</taxon>
        <taxon>Alphaproteobacteria</taxon>
        <taxon>Hyphomicrobiales</taxon>
        <taxon>Rhizobiaceae</taxon>
        <taxon>Rhizobium/Agrobacterium group</taxon>
        <taxon>Rhizobium</taxon>
    </lineage>
</organism>
<dbReference type="EMBL" id="SMBJ01000009">
    <property type="protein sequence ID" value="TCU22482.1"/>
    <property type="molecule type" value="Genomic_DNA"/>
</dbReference>
<dbReference type="AlphaFoldDB" id="A0A4R3RAY2"/>
<evidence type="ECO:0000313" key="4">
    <source>
        <dbReference type="Proteomes" id="UP000295547"/>
    </source>
</evidence>
<reference evidence="3 4" key="1">
    <citation type="submission" date="2019-03" db="EMBL/GenBank/DDBJ databases">
        <title>Genomic Encyclopedia of Type Strains, Phase IV (KMG-V): Genome sequencing to study the core and pangenomes of soil and plant-associated prokaryotes.</title>
        <authorList>
            <person name="Whitman W."/>
        </authorList>
    </citation>
    <scope>NUCLEOTIDE SEQUENCE [LARGE SCALE GENOMIC DNA]</scope>
    <source>
        <strain evidence="1 4">Gr42</strain>
        <strain evidence="2 3">IE4868</strain>
    </source>
</reference>
<dbReference type="Proteomes" id="UP000295547">
    <property type="component" value="Unassembled WGS sequence"/>
</dbReference>
<protein>
    <submittedName>
        <fullName evidence="2">Uncharacterized protein</fullName>
    </submittedName>
</protein>
<dbReference type="Proteomes" id="UP000295507">
    <property type="component" value="Unassembled WGS sequence"/>
</dbReference>
<evidence type="ECO:0000313" key="1">
    <source>
        <dbReference type="EMBL" id="TCU22482.1"/>
    </source>
</evidence>
<sequence>MRKDRSMSHLEKLKGSGLVPIQVDMAERG</sequence>
<comment type="caution">
    <text evidence="2">The sequence shown here is derived from an EMBL/GenBank/DDBJ whole genome shotgun (WGS) entry which is preliminary data.</text>
</comment>